<dbReference type="RefSeq" id="WP_184213966.1">
    <property type="nucleotide sequence ID" value="NZ_JACHIP010000001.1"/>
</dbReference>
<dbReference type="Gene3D" id="3.40.50.1820">
    <property type="entry name" value="alpha/beta hydrolase"/>
    <property type="match status" value="1"/>
</dbReference>
<evidence type="ECO:0000313" key="4">
    <source>
        <dbReference type="Proteomes" id="UP000540989"/>
    </source>
</evidence>
<dbReference type="PANTHER" id="PTHR11487:SF0">
    <property type="entry name" value="S-ACYL FATTY ACID SYNTHASE THIOESTERASE, MEDIUM CHAIN"/>
    <property type="match status" value="1"/>
</dbReference>
<dbReference type="GO" id="GO:0008610">
    <property type="term" value="P:lipid biosynthetic process"/>
    <property type="evidence" value="ECO:0007669"/>
    <property type="project" value="TreeGrafter"/>
</dbReference>
<dbReference type="Proteomes" id="UP000540989">
    <property type="component" value="Unassembled WGS sequence"/>
</dbReference>
<comment type="similarity">
    <text evidence="1">Belongs to the thioesterase family.</text>
</comment>
<evidence type="ECO:0000259" key="2">
    <source>
        <dbReference type="Pfam" id="PF00975"/>
    </source>
</evidence>
<protein>
    <submittedName>
        <fullName evidence="3">Surfactin synthase thioesterase subunit</fullName>
    </submittedName>
</protein>
<name>A0A7W7ZAH2_9BACT</name>
<dbReference type="InterPro" id="IPR001031">
    <property type="entry name" value="Thioesterase"/>
</dbReference>
<gene>
    <name evidence="3" type="ORF">HDF16_000974</name>
</gene>
<dbReference type="InterPro" id="IPR012223">
    <property type="entry name" value="TEII"/>
</dbReference>
<dbReference type="Pfam" id="PF00975">
    <property type="entry name" value="Thioesterase"/>
    <property type="match status" value="1"/>
</dbReference>
<reference evidence="3 4" key="1">
    <citation type="submission" date="2020-08" db="EMBL/GenBank/DDBJ databases">
        <title>Genomic Encyclopedia of Type Strains, Phase IV (KMG-V): Genome sequencing to study the core and pangenomes of soil and plant-associated prokaryotes.</title>
        <authorList>
            <person name="Whitman W."/>
        </authorList>
    </citation>
    <scope>NUCLEOTIDE SEQUENCE [LARGE SCALE GENOMIC DNA]</scope>
    <source>
        <strain evidence="3 4">M8UP14</strain>
    </source>
</reference>
<keyword evidence="4" id="KW-1185">Reference proteome</keyword>
<evidence type="ECO:0000256" key="1">
    <source>
        <dbReference type="ARBA" id="ARBA00007169"/>
    </source>
</evidence>
<dbReference type="SUPFAM" id="SSF53474">
    <property type="entry name" value="alpha/beta-Hydrolases"/>
    <property type="match status" value="1"/>
</dbReference>
<dbReference type="AlphaFoldDB" id="A0A7W7ZAH2"/>
<proteinExistence type="inferred from homology"/>
<dbReference type="EMBL" id="JACHIP010000001">
    <property type="protein sequence ID" value="MBB5056305.1"/>
    <property type="molecule type" value="Genomic_DNA"/>
</dbReference>
<feature type="domain" description="Thioesterase" evidence="2">
    <location>
        <begin position="25"/>
        <end position="248"/>
    </location>
</feature>
<organism evidence="3 4">
    <name type="scientific">Granulicella aggregans</name>
    <dbReference type="NCBI Taxonomy" id="474949"/>
    <lineage>
        <taxon>Bacteria</taxon>
        <taxon>Pseudomonadati</taxon>
        <taxon>Acidobacteriota</taxon>
        <taxon>Terriglobia</taxon>
        <taxon>Terriglobales</taxon>
        <taxon>Acidobacteriaceae</taxon>
        <taxon>Granulicella</taxon>
    </lineage>
</organism>
<evidence type="ECO:0000313" key="3">
    <source>
        <dbReference type="EMBL" id="MBB5056305.1"/>
    </source>
</evidence>
<dbReference type="InterPro" id="IPR029058">
    <property type="entry name" value="AB_hydrolase_fold"/>
</dbReference>
<sequence>MILPNGGGRTGSWLAPSRNPDAKVRLFCLPHAGAGTAGYHAWKRLLPAEIEICPVQIPGRESRLAEPSYTSSESLIEEIALAIADRTDKPYAIFGHSMGALLALDLALRLREHGQPEPAYLFVSGRNATHVPMKHGSIHKLTDEEFLDALAIRYGGLPQEILETPELLEVYLPILRADLTLLETHTYIERTPLACPISAFAGKDDQNVSGMGLTSWGEHTVGSFESVWFEGDHFYLNAASRTSLLGVIANRLRDALQGIPTLNESSGSDAR</sequence>
<accession>A0A7W7ZAH2</accession>
<comment type="caution">
    <text evidence="3">The sequence shown here is derived from an EMBL/GenBank/DDBJ whole genome shotgun (WGS) entry which is preliminary data.</text>
</comment>
<dbReference type="PANTHER" id="PTHR11487">
    <property type="entry name" value="THIOESTERASE"/>
    <property type="match status" value="1"/>
</dbReference>